<accession>A0ABR1ZSS0</accession>
<gene>
    <name evidence="3" type="ORF">V6N12_020102</name>
</gene>
<keyword evidence="4" id="KW-1185">Reference proteome</keyword>
<evidence type="ECO:0000256" key="1">
    <source>
        <dbReference type="SAM" id="MobiDB-lite"/>
    </source>
</evidence>
<reference evidence="3 4" key="1">
    <citation type="journal article" date="2024" name="G3 (Bethesda)">
        <title>Genome assembly of Hibiscus sabdariffa L. provides insights into metabolisms of medicinal natural products.</title>
        <authorList>
            <person name="Kim T."/>
        </authorList>
    </citation>
    <scope>NUCLEOTIDE SEQUENCE [LARGE SCALE GENOMIC DNA]</scope>
    <source>
        <strain evidence="3">TK-2024</strain>
        <tissue evidence="3">Old leaves</tissue>
    </source>
</reference>
<comment type="caution">
    <text evidence="3">The sequence shown here is derived from an EMBL/GenBank/DDBJ whole genome shotgun (WGS) entry which is preliminary data.</text>
</comment>
<evidence type="ECO:0000313" key="4">
    <source>
        <dbReference type="Proteomes" id="UP001472677"/>
    </source>
</evidence>
<sequence length="523" mass="60052">MNSGQHAKKLNREISYSQVKQGLHDLEIFKINKDIFLDVIQDPGGGISQHFLSKKTPKGVKLTRSRSFPVSGSPCTRYLRFRQGEIYVDGTQLSQGPDSQRWHRLVMSRLKDCKQIIKQTLRQVSIKDANNKCRNEDGTDNEIYNGGLPMMRRTKSINESLDRYTKLLEHSVSKESDLHHSKSFRLNKEDQAPSRELHGLKIFRSISCISDIESFGSLLHAVSRDTLSLDVPIGSILNYDTNKDKDEHDEPQTINVHQGIDKFELVEAELHEKMRERNNPDSSSPIEDIAKPCDLMERISTRQEQESDFGENPSSELTRSISQGPGLNHLNLSEGGTWTFVLSKEKPTMLFESDKEVDPIYNYVRDILELSGFLQNKCLHSWYSPDQLLNPSLKQLETLLHPEIECSSINELETNCDENHKLIFDLVNEVLVEISEKSSIYSPKPFSYGVSLIFRRNNIFQEVWRKVSKNMGFQPEYDQSLDDIVGRDLKKNAWTIFQSQAELVSLELDDLIFDELLDELICL</sequence>
<dbReference type="PANTHER" id="PTHR47071:SF2">
    <property type="entry name" value="PROTEIN TRM32"/>
    <property type="match status" value="1"/>
</dbReference>
<protein>
    <recommendedName>
        <fullName evidence="2">DUF4378 domain-containing protein</fullName>
    </recommendedName>
</protein>
<feature type="compositionally biased region" description="Polar residues" evidence="1">
    <location>
        <begin position="312"/>
        <end position="326"/>
    </location>
</feature>
<evidence type="ECO:0000259" key="2">
    <source>
        <dbReference type="Pfam" id="PF14309"/>
    </source>
</evidence>
<feature type="domain" description="DUF4378" evidence="2">
    <location>
        <begin position="361"/>
        <end position="519"/>
    </location>
</feature>
<dbReference type="EMBL" id="JBBPBM010001502">
    <property type="protein sequence ID" value="KAK8483725.1"/>
    <property type="molecule type" value="Genomic_DNA"/>
</dbReference>
<proteinExistence type="predicted"/>
<dbReference type="InterPro" id="IPR044257">
    <property type="entry name" value="TRM32-like"/>
</dbReference>
<dbReference type="PANTHER" id="PTHR47071">
    <property type="entry name" value="PROTEIN TRM32"/>
    <property type="match status" value="1"/>
</dbReference>
<dbReference type="Pfam" id="PF14309">
    <property type="entry name" value="DUF4378"/>
    <property type="match status" value="1"/>
</dbReference>
<evidence type="ECO:0000313" key="3">
    <source>
        <dbReference type="EMBL" id="KAK8483725.1"/>
    </source>
</evidence>
<dbReference type="Proteomes" id="UP001472677">
    <property type="component" value="Unassembled WGS sequence"/>
</dbReference>
<name>A0ABR1ZSS0_9ROSI</name>
<dbReference type="InterPro" id="IPR025486">
    <property type="entry name" value="DUF4378"/>
</dbReference>
<feature type="region of interest" description="Disordered" evidence="1">
    <location>
        <begin position="302"/>
        <end position="326"/>
    </location>
</feature>
<organism evidence="3 4">
    <name type="scientific">Hibiscus sabdariffa</name>
    <name type="common">roselle</name>
    <dbReference type="NCBI Taxonomy" id="183260"/>
    <lineage>
        <taxon>Eukaryota</taxon>
        <taxon>Viridiplantae</taxon>
        <taxon>Streptophyta</taxon>
        <taxon>Embryophyta</taxon>
        <taxon>Tracheophyta</taxon>
        <taxon>Spermatophyta</taxon>
        <taxon>Magnoliopsida</taxon>
        <taxon>eudicotyledons</taxon>
        <taxon>Gunneridae</taxon>
        <taxon>Pentapetalae</taxon>
        <taxon>rosids</taxon>
        <taxon>malvids</taxon>
        <taxon>Malvales</taxon>
        <taxon>Malvaceae</taxon>
        <taxon>Malvoideae</taxon>
        <taxon>Hibiscus</taxon>
    </lineage>
</organism>